<dbReference type="RefSeq" id="WP_018110667.1">
    <property type="nucleotide sequence ID" value="NZ_PELO01000043.1"/>
</dbReference>
<dbReference type="Proteomes" id="UP000287962">
    <property type="component" value="Unassembled WGS sequence"/>
</dbReference>
<dbReference type="Gene3D" id="3.10.420.10">
    <property type="entry name" value="SecB-like"/>
    <property type="match status" value="1"/>
</dbReference>
<protein>
    <submittedName>
        <fullName evidence="1">Sigma-70 family RNA polymerase sigma factor</fullName>
    </submittedName>
</protein>
<evidence type="ECO:0000313" key="2">
    <source>
        <dbReference type="EMBL" id="RTI09363.1"/>
    </source>
</evidence>
<evidence type="ECO:0000313" key="1">
    <source>
        <dbReference type="EMBL" id="RTH34936.1"/>
    </source>
</evidence>
<proteinExistence type="predicted"/>
<accession>A0A430SDW4</accession>
<evidence type="ECO:0000313" key="4">
    <source>
        <dbReference type="Proteomes" id="UP000287962"/>
    </source>
</evidence>
<evidence type="ECO:0000313" key="3">
    <source>
        <dbReference type="Proteomes" id="UP000286928"/>
    </source>
</evidence>
<dbReference type="SUPFAM" id="SSF88659">
    <property type="entry name" value="Sigma3 and sigma4 domains of RNA polymerase sigma factors"/>
    <property type="match status" value="1"/>
</dbReference>
<reference evidence="3 4" key="2">
    <citation type="journal article" date="2019" name="Extremophiles">
        <title>Biogeography of thermophiles and predominance of Thermus scotoductus in domestic water heaters.</title>
        <authorList>
            <person name="Wilpiszeski R.L."/>
            <person name="Zhang Z."/>
            <person name="House C.H."/>
        </authorList>
    </citation>
    <scope>NUCLEOTIDE SEQUENCE [LARGE SCALE GENOMIC DNA]</scope>
    <source>
        <strain evidence="2 4">12_S12</strain>
        <strain evidence="1 3">20_S20</strain>
    </source>
</reference>
<dbReference type="Pfam" id="PF13384">
    <property type="entry name" value="HTH_23"/>
    <property type="match status" value="1"/>
</dbReference>
<gene>
    <name evidence="2" type="ORF">CSW25_02135</name>
    <name evidence="1" type="ORF">CSW33_00250</name>
</gene>
<dbReference type="InterPro" id="IPR013324">
    <property type="entry name" value="RNA_pol_sigma_r3/r4-like"/>
</dbReference>
<dbReference type="SUPFAM" id="SSF54611">
    <property type="entry name" value="SecB-like"/>
    <property type="match status" value="1"/>
</dbReference>
<keyword evidence="4" id="KW-1185">Reference proteome</keyword>
<sequence length="183" mass="20652">MESKSATIRRLYQEGKSVSAIAKELGLTYQRVYNTLRRAKLLPTKEGGEPSPEAYADFIAGLEILGVELLEVHAKLERSPQGSKRFGPPPDGLSTFGPTKTEEGFQAGLELRLEFQDDEGSFGFVHLRVAARYRCTTFPDEALFQVFRERNLPLNLWPYLRVYVDFLTAQMGLPRLVLPAMKL</sequence>
<dbReference type="EMBL" id="PEML01000042">
    <property type="protein sequence ID" value="RTI09363.1"/>
    <property type="molecule type" value="Genomic_DNA"/>
</dbReference>
<dbReference type="Proteomes" id="UP000286928">
    <property type="component" value="Unassembled WGS sequence"/>
</dbReference>
<name>A0A430SDW4_THESC</name>
<dbReference type="InterPro" id="IPR035958">
    <property type="entry name" value="SecB-like_sf"/>
</dbReference>
<organism evidence="1 3">
    <name type="scientific">Thermus scotoductus</name>
    <dbReference type="NCBI Taxonomy" id="37636"/>
    <lineage>
        <taxon>Bacteria</taxon>
        <taxon>Thermotogati</taxon>
        <taxon>Deinococcota</taxon>
        <taxon>Deinococci</taxon>
        <taxon>Thermales</taxon>
        <taxon>Thermaceae</taxon>
        <taxon>Thermus</taxon>
    </lineage>
</organism>
<comment type="caution">
    <text evidence="1">The sequence shown here is derived from an EMBL/GenBank/DDBJ whole genome shotgun (WGS) entry which is preliminary data.</text>
</comment>
<dbReference type="Gene3D" id="1.10.10.60">
    <property type="entry name" value="Homeodomain-like"/>
    <property type="match status" value="1"/>
</dbReference>
<reference evidence="2" key="1">
    <citation type="submission" date="2017-10" db="EMBL/GenBank/DDBJ databases">
        <authorList>
            <person name="Wilpiszeski R.L."/>
            <person name="Zhidan Z."/>
            <person name="House C.H."/>
        </authorList>
    </citation>
    <scope>NUCLEOTIDE SEQUENCE</scope>
    <source>
        <strain evidence="2">12_S12</strain>
    </source>
</reference>
<dbReference type="EMBL" id="PEMD01000007">
    <property type="protein sequence ID" value="RTH34936.1"/>
    <property type="molecule type" value="Genomic_DNA"/>
</dbReference>
<dbReference type="AlphaFoldDB" id="A0A430SDW4"/>